<evidence type="ECO:0000256" key="4">
    <source>
        <dbReference type="PROSITE-ProRule" id="PRU00742"/>
    </source>
</evidence>
<dbReference type="SUPFAM" id="SSF52768">
    <property type="entry name" value="Arginase/deacetylase"/>
    <property type="match status" value="1"/>
</dbReference>
<dbReference type="Pfam" id="PF00491">
    <property type="entry name" value="Arginase"/>
    <property type="match status" value="1"/>
</dbReference>
<dbReference type="AlphaFoldDB" id="A0A926JS23"/>
<dbReference type="PANTHER" id="PTHR43782">
    <property type="entry name" value="ARGINASE"/>
    <property type="match status" value="1"/>
</dbReference>
<dbReference type="InterPro" id="IPR023696">
    <property type="entry name" value="Ureohydrolase_dom_sf"/>
</dbReference>
<dbReference type="Proteomes" id="UP000653730">
    <property type="component" value="Unassembled WGS sequence"/>
</dbReference>
<dbReference type="CDD" id="cd09999">
    <property type="entry name" value="Arginase-like_1"/>
    <property type="match status" value="1"/>
</dbReference>
<dbReference type="PROSITE" id="PS51409">
    <property type="entry name" value="ARGINASE_2"/>
    <property type="match status" value="1"/>
</dbReference>
<organism evidence="5 6">
    <name type="scientific">Sinomicrobium weinanense</name>
    <dbReference type="NCBI Taxonomy" id="2842200"/>
    <lineage>
        <taxon>Bacteria</taxon>
        <taxon>Pseudomonadati</taxon>
        <taxon>Bacteroidota</taxon>
        <taxon>Flavobacteriia</taxon>
        <taxon>Flavobacteriales</taxon>
        <taxon>Flavobacteriaceae</taxon>
        <taxon>Sinomicrobium</taxon>
    </lineage>
</organism>
<name>A0A926JS23_9FLAO</name>
<evidence type="ECO:0000313" key="6">
    <source>
        <dbReference type="Proteomes" id="UP000653730"/>
    </source>
</evidence>
<dbReference type="InterPro" id="IPR006035">
    <property type="entry name" value="Ureohydrolase"/>
</dbReference>
<dbReference type="PRINTS" id="PR00116">
    <property type="entry name" value="ARGINASE"/>
</dbReference>
<dbReference type="GO" id="GO:0030145">
    <property type="term" value="F:manganese ion binding"/>
    <property type="evidence" value="ECO:0007669"/>
    <property type="project" value="TreeGrafter"/>
</dbReference>
<keyword evidence="1" id="KW-0479">Metal-binding</keyword>
<comment type="similarity">
    <text evidence="4">Belongs to the arginase family.</text>
</comment>
<dbReference type="RefSeq" id="WP_187965325.1">
    <property type="nucleotide sequence ID" value="NZ_JACVDC010000022.1"/>
</dbReference>
<reference evidence="5 6" key="1">
    <citation type="submission" date="2020-09" db="EMBL/GenBank/DDBJ databases">
        <title>Sinomicrobium weinanense sp. nov., a halophilic bacteria isolated from saline-alkali soil.</title>
        <authorList>
            <person name="Wu P."/>
            <person name="Ren H."/>
            <person name="Mei Y."/>
            <person name="Liang Y."/>
            <person name="Chen Z."/>
        </authorList>
    </citation>
    <scope>NUCLEOTIDE SEQUENCE [LARGE SCALE GENOMIC DNA]</scope>
    <source>
        <strain evidence="5 6">FJxs</strain>
    </source>
</reference>
<dbReference type="EMBL" id="JACVDC010000022">
    <property type="protein sequence ID" value="MBC9796176.1"/>
    <property type="molecule type" value="Genomic_DNA"/>
</dbReference>
<keyword evidence="3" id="KW-0464">Manganese</keyword>
<sequence>MAVNNRINIVEFPTNLGLKEPQPGVEPGVKNLPAWLRGNGFYHMLKPKNIYTLEPPPYSMQMDPEAGVRNSEAVIRYAKQQAELMDKVLQEAPFPVIIGGDCSILIGNAIALKKRGNYGLFFLDGHTDFMLPELSQTGGIAGMDLAVVTGYGHPKLTDIYGLKPYFEEENIWCVGNREYDRDYVAPILNSKIHYYDLDSLHDTGTEQCTNDFLNMVTDKKLDGFFIHLDVDVLDDHIMPAVDSRTPDGLTYAELNHILEKLLPHEKACGMEITILDPDRDPTAEYTREFMANMQRNILNSRKK</sequence>
<evidence type="ECO:0000313" key="5">
    <source>
        <dbReference type="EMBL" id="MBC9796176.1"/>
    </source>
</evidence>
<evidence type="ECO:0000256" key="3">
    <source>
        <dbReference type="ARBA" id="ARBA00023211"/>
    </source>
</evidence>
<keyword evidence="6" id="KW-1185">Reference proteome</keyword>
<dbReference type="Gene3D" id="3.40.800.10">
    <property type="entry name" value="Ureohydrolase domain"/>
    <property type="match status" value="1"/>
</dbReference>
<dbReference type="GO" id="GO:0004053">
    <property type="term" value="F:arginase activity"/>
    <property type="evidence" value="ECO:0007669"/>
    <property type="project" value="TreeGrafter"/>
</dbReference>
<evidence type="ECO:0000256" key="2">
    <source>
        <dbReference type="ARBA" id="ARBA00022801"/>
    </source>
</evidence>
<proteinExistence type="inferred from homology"/>
<gene>
    <name evidence="5" type="ORF">IBL28_09370</name>
</gene>
<comment type="caution">
    <text evidence="5">The sequence shown here is derived from an EMBL/GenBank/DDBJ whole genome shotgun (WGS) entry which is preliminary data.</text>
</comment>
<evidence type="ECO:0000256" key="1">
    <source>
        <dbReference type="ARBA" id="ARBA00022723"/>
    </source>
</evidence>
<accession>A0A926JS23</accession>
<dbReference type="GO" id="GO:0005737">
    <property type="term" value="C:cytoplasm"/>
    <property type="evidence" value="ECO:0007669"/>
    <property type="project" value="TreeGrafter"/>
</dbReference>
<dbReference type="PANTHER" id="PTHR43782:SF3">
    <property type="entry name" value="ARGINASE"/>
    <property type="match status" value="1"/>
</dbReference>
<protein>
    <submittedName>
        <fullName evidence="5">Arginase family protein</fullName>
    </submittedName>
</protein>
<keyword evidence="2" id="KW-0378">Hydrolase</keyword>